<evidence type="ECO:0000313" key="1">
    <source>
        <dbReference type="EMBL" id="MCH93026.1"/>
    </source>
</evidence>
<protein>
    <submittedName>
        <fullName evidence="1">TIR-NBS-LRR RCT1 resistance protein</fullName>
    </submittedName>
</protein>
<organism evidence="1 2">
    <name type="scientific">Trifolium medium</name>
    <dbReference type="NCBI Taxonomy" id="97028"/>
    <lineage>
        <taxon>Eukaryota</taxon>
        <taxon>Viridiplantae</taxon>
        <taxon>Streptophyta</taxon>
        <taxon>Embryophyta</taxon>
        <taxon>Tracheophyta</taxon>
        <taxon>Spermatophyta</taxon>
        <taxon>Magnoliopsida</taxon>
        <taxon>eudicotyledons</taxon>
        <taxon>Gunneridae</taxon>
        <taxon>Pentapetalae</taxon>
        <taxon>rosids</taxon>
        <taxon>fabids</taxon>
        <taxon>Fabales</taxon>
        <taxon>Fabaceae</taxon>
        <taxon>Papilionoideae</taxon>
        <taxon>50 kb inversion clade</taxon>
        <taxon>NPAAA clade</taxon>
        <taxon>Hologalegina</taxon>
        <taxon>IRL clade</taxon>
        <taxon>Trifolieae</taxon>
        <taxon>Trifolium</taxon>
    </lineage>
</organism>
<reference evidence="1 2" key="1">
    <citation type="journal article" date="2018" name="Front. Plant Sci.">
        <title>Red Clover (Trifolium pratense) and Zigzag Clover (T. medium) - A Picture of Genomic Similarities and Differences.</title>
        <authorList>
            <person name="Dluhosova J."/>
            <person name="Istvanek J."/>
            <person name="Nedelnik J."/>
            <person name="Repkova J."/>
        </authorList>
    </citation>
    <scope>NUCLEOTIDE SEQUENCE [LARGE SCALE GENOMIC DNA]</scope>
    <source>
        <strain evidence="2">cv. 10/8</strain>
        <tissue evidence="1">Leaf</tissue>
    </source>
</reference>
<dbReference type="EMBL" id="LXQA010024007">
    <property type="protein sequence ID" value="MCH93026.1"/>
    <property type="molecule type" value="Genomic_DNA"/>
</dbReference>
<evidence type="ECO:0000313" key="2">
    <source>
        <dbReference type="Proteomes" id="UP000265520"/>
    </source>
</evidence>
<dbReference type="AlphaFoldDB" id="A0A392MZQ3"/>
<feature type="non-terminal residue" evidence="1">
    <location>
        <position position="181"/>
    </location>
</feature>
<dbReference type="Proteomes" id="UP000265520">
    <property type="component" value="Unassembled WGS sequence"/>
</dbReference>
<proteinExistence type="predicted"/>
<accession>A0A392MZQ3</accession>
<sequence length="181" mass="20026">MDESGSGGCLLRCDSYPDWLTFNCKGSSVTFEVPQVEGRILKTMMICILYSSTPDNITSDGLTNLLIKNYTKATIQLYKKEALVSLRDEEREKVVSSMKPGHNVEAVVVFGKGFIVKETIVYLVYDQPIGEKVDKCQEQEKKAIVYSGDDNEWIVGTSSPQVELVDENGGADSCCGLIKYS</sequence>
<name>A0A392MZQ3_9FABA</name>
<comment type="caution">
    <text evidence="1">The sequence shown here is derived from an EMBL/GenBank/DDBJ whole genome shotgun (WGS) entry which is preliminary data.</text>
</comment>
<keyword evidence="2" id="KW-1185">Reference proteome</keyword>